<keyword evidence="8" id="KW-1185">Reference proteome</keyword>
<dbReference type="Pfam" id="PF07686">
    <property type="entry name" value="V-set"/>
    <property type="match status" value="1"/>
</dbReference>
<keyword evidence="3" id="KW-0675">Receptor</keyword>
<dbReference type="InterPro" id="IPR007110">
    <property type="entry name" value="Ig-like_dom"/>
</dbReference>
<dbReference type="InterPro" id="IPR013783">
    <property type="entry name" value="Ig-like_fold"/>
</dbReference>
<dbReference type="Ensembl" id="ENSPCET00000004894.1">
    <property type="protein sequence ID" value="ENSPCEP00000004724.1"/>
    <property type="gene ID" value="ENSPCEG00000003823.1"/>
</dbReference>
<evidence type="ECO:0000313" key="7">
    <source>
        <dbReference type="Ensembl" id="ENSPCEP00000004724.1"/>
    </source>
</evidence>
<name>A0A8C8RG06_9SAUR</name>
<accession>A0A8C8RG06</accession>
<evidence type="ECO:0000256" key="5">
    <source>
        <dbReference type="ARBA" id="ARBA00043266"/>
    </source>
</evidence>
<evidence type="ECO:0000259" key="6">
    <source>
        <dbReference type="PROSITE" id="PS50835"/>
    </source>
</evidence>
<dbReference type="GO" id="GO:0002250">
    <property type="term" value="P:adaptive immune response"/>
    <property type="evidence" value="ECO:0007669"/>
    <property type="project" value="UniProtKB-KW"/>
</dbReference>
<organism evidence="7 8">
    <name type="scientific">Pelusios castaneus</name>
    <name type="common">West African mud turtle</name>
    <dbReference type="NCBI Taxonomy" id="367368"/>
    <lineage>
        <taxon>Eukaryota</taxon>
        <taxon>Metazoa</taxon>
        <taxon>Chordata</taxon>
        <taxon>Craniata</taxon>
        <taxon>Vertebrata</taxon>
        <taxon>Euteleostomi</taxon>
        <taxon>Archelosauria</taxon>
        <taxon>Testudinata</taxon>
        <taxon>Testudines</taxon>
        <taxon>Pleurodira</taxon>
        <taxon>Pelomedusidae</taxon>
        <taxon>Pelusios</taxon>
    </lineage>
</organism>
<evidence type="ECO:0000256" key="4">
    <source>
        <dbReference type="ARBA" id="ARBA00023319"/>
    </source>
</evidence>
<dbReference type="InterPro" id="IPR036179">
    <property type="entry name" value="Ig-like_dom_sf"/>
</dbReference>
<sequence>RNACSHPGTTFGKHCCAAAGDWIQSEGSQVAAAEGDAVTFNCSYNTTDSSGVYLYWYRLSLRSGHNETGGQFSLDFRKSEKYVGLKIAKLEVSDSAIYFCAIAEKPLGYHCRRVNSETFTKSSDQFSLVSETNQMQIKISLMRDIRPQVEG</sequence>
<dbReference type="SUPFAM" id="SSF48726">
    <property type="entry name" value="Immunoglobulin"/>
    <property type="match status" value="1"/>
</dbReference>
<evidence type="ECO:0000256" key="2">
    <source>
        <dbReference type="ARBA" id="ARBA00023130"/>
    </source>
</evidence>
<dbReference type="PANTHER" id="PTHR19367:SF18">
    <property type="entry name" value="T CELL RECEPTOR ALPHA VARIABLE 16"/>
    <property type="match status" value="1"/>
</dbReference>
<keyword evidence="5" id="KW-0391">Immunity</keyword>
<reference evidence="7" key="1">
    <citation type="submission" date="2025-08" db="UniProtKB">
        <authorList>
            <consortium name="Ensembl"/>
        </authorList>
    </citation>
    <scope>IDENTIFICATION</scope>
</reference>
<feature type="domain" description="Ig-like" evidence="6">
    <location>
        <begin position="7"/>
        <end position="120"/>
    </location>
</feature>
<keyword evidence="4" id="KW-0393">Immunoglobulin domain</keyword>
<dbReference type="InterPro" id="IPR003599">
    <property type="entry name" value="Ig_sub"/>
</dbReference>
<keyword evidence="2" id="KW-1064">Adaptive immunity</keyword>
<reference evidence="7" key="2">
    <citation type="submission" date="2025-09" db="UniProtKB">
        <authorList>
            <consortium name="Ensembl"/>
        </authorList>
    </citation>
    <scope>IDENTIFICATION</scope>
</reference>
<keyword evidence="1" id="KW-0732">Signal</keyword>
<dbReference type="GO" id="GO:0042101">
    <property type="term" value="C:T cell receptor complex"/>
    <property type="evidence" value="ECO:0007669"/>
    <property type="project" value="UniProtKB-KW"/>
</dbReference>
<protein>
    <recommendedName>
        <fullName evidence="6">Ig-like domain-containing protein</fullName>
    </recommendedName>
</protein>
<dbReference type="PROSITE" id="PS50835">
    <property type="entry name" value="IG_LIKE"/>
    <property type="match status" value="1"/>
</dbReference>
<proteinExistence type="predicted"/>
<dbReference type="AlphaFoldDB" id="A0A8C8RG06"/>
<evidence type="ECO:0000256" key="3">
    <source>
        <dbReference type="ARBA" id="ARBA00023170"/>
    </source>
</evidence>
<dbReference type="PANTHER" id="PTHR19367">
    <property type="entry name" value="T-CELL RECEPTOR ALPHA CHAIN V REGION"/>
    <property type="match status" value="1"/>
</dbReference>
<dbReference type="Proteomes" id="UP000694393">
    <property type="component" value="Unplaced"/>
</dbReference>
<dbReference type="InterPro" id="IPR051287">
    <property type="entry name" value="TCR_variable_region"/>
</dbReference>
<evidence type="ECO:0000256" key="1">
    <source>
        <dbReference type="ARBA" id="ARBA00022729"/>
    </source>
</evidence>
<evidence type="ECO:0000313" key="8">
    <source>
        <dbReference type="Proteomes" id="UP000694393"/>
    </source>
</evidence>
<dbReference type="Gene3D" id="2.60.40.10">
    <property type="entry name" value="Immunoglobulins"/>
    <property type="match status" value="1"/>
</dbReference>
<dbReference type="InterPro" id="IPR013106">
    <property type="entry name" value="Ig_V-set"/>
</dbReference>
<dbReference type="SMART" id="SM00409">
    <property type="entry name" value="IG"/>
    <property type="match status" value="1"/>
</dbReference>
<keyword evidence="5" id="KW-1279">T cell receptor</keyword>